<dbReference type="InterPro" id="IPR036291">
    <property type="entry name" value="NAD(P)-bd_dom_sf"/>
</dbReference>
<protein>
    <submittedName>
        <fullName evidence="3">3-oxoacyl-[acyl-carrier-protein] reductase FabG</fullName>
        <ecNumber evidence="3">1.1.1.100</ecNumber>
    </submittedName>
</protein>
<evidence type="ECO:0000313" key="3">
    <source>
        <dbReference type="EMBL" id="MPL96329.1"/>
    </source>
</evidence>
<dbReference type="AlphaFoldDB" id="A0A644VY35"/>
<dbReference type="EC" id="1.1.1.100" evidence="3"/>
<dbReference type="EMBL" id="VSSQ01000505">
    <property type="protein sequence ID" value="MPL96329.1"/>
    <property type="molecule type" value="Genomic_DNA"/>
</dbReference>
<evidence type="ECO:0000256" key="2">
    <source>
        <dbReference type="ARBA" id="ARBA00023002"/>
    </source>
</evidence>
<name>A0A644VY35_9ZZZZ</name>
<dbReference type="CDD" id="cd05233">
    <property type="entry name" value="SDR_c"/>
    <property type="match status" value="1"/>
</dbReference>
<organism evidence="3">
    <name type="scientific">bioreactor metagenome</name>
    <dbReference type="NCBI Taxonomy" id="1076179"/>
    <lineage>
        <taxon>unclassified sequences</taxon>
        <taxon>metagenomes</taxon>
        <taxon>ecological metagenomes</taxon>
    </lineage>
</organism>
<comment type="similarity">
    <text evidence="1">Belongs to the short-chain dehydrogenases/reductases (SDR) family.</text>
</comment>
<dbReference type="PROSITE" id="PS00061">
    <property type="entry name" value="ADH_SHORT"/>
    <property type="match status" value="1"/>
</dbReference>
<dbReference type="Pfam" id="PF13561">
    <property type="entry name" value="adh_short_C2"/>
    <property type="match status" value="1"/>
</dbReference>
<dbReference type="PANTHER" id="PTHR43477">
    <property type="entry name" value="DIHYDROANTICAPSIN 7-DEHYDROGENASE"/>
    <property type="match status" value="1"/>
</dbReference>
<dbReference type="SUPFAM" id="SSF51735">
    <property type="entry name" value="NAD(P)-binding Rossmann-fold domains"/>
    <property type="match status" value="1"/>
</dbReference>
<keyword evidence="2 3" id="KW-0560">Oxidoreductase</keyword>
<dbReference type="PANTHER" id="PTHR43477:SF1">
    <property type="entry name" value="DIHYDROANTICAPSIN 7-DEHYDROGENASE"/>
    <property type="match status" value="1"/>
</dbReference>
<reference evidence="3" key="1">
    <citation type="submission" date="2019-08" db="EMBL/GenBank/DDBJ databases">
        <authorList>
            <person name="Kucharzyk K."/>
            <person name="Murdoch R.W."/>
            <person name="Higgins S."/>
            <person name="Loffler F."/>
        </authorList>
    </citation>
    <scope>NUCLEOTIDE SEQUENCE</scope>
</reference>
<comment type="caution">
    <text evidence="3">The sequence shown here is derived from an EMBL/GenBank/DDBJ whole genome shotgun (WGS) entry which is preliminary data.</text>
</comment>
<dbReference type="PRINTS" id="PR00080">
    <property type="entry name" value="SDRFAMILY"/>
</dbReference>
<dbReference type="InterPro" id="IPR051122">
    <property type="entry name" value="SDR_DHRS6-like"/>
</dbReference>
<proteinExistence type="inferred from homology"/>
<dbReference type="InterPro" id="IPR002347">
    <property type="entry name" value="SDR_fam"/>
</dbReference>
<accession>A0A644VY35</accession>
<dbReference type="GO" id="GO:0004316">
    <property type="term" value="F:3-oxoacyl-[acyl-carrier-protein] reductase (NADPH) activity"/>
    <property type="evidence" value="ECO:0007669"/>
    <property type="project" value="UniProtKB-EC"/>
</dbReference>
<dbReference type="InterPro" id="IPR020904">
    <property type="entry name" value="Sc_DH/Rdtase_CS"/>
</dbReference>
<sequence>MVLHCFKNSDTLERWRGVAEIVKADFSQREELDMFIAGLDDVEILVYASAVTDAGLVPQIDEESLNNTIQVNIFAYTKICQALIPRMCSKRSGNIIGISSVSANRVFKGQGVYAGSKAYMEAFTKAIAIEYGKKGVRANCVAPGSIEAGALKRLNSFGMEEIKQVNSLNRLGSPEDVAEVVHFLCTPASSFITGTVIEVSGGHLMGV</sequence>
<gene>
    <name evidence="3" type="primary">fabG_39</name>
    <name evidence="3" type="ORF">SDC9_42507</name>
</gene>
<dbReference type="Gene3D" id="3.40.50.720">
    <property type="entry name" value="NAD(P)-binding Rossmann-like Domain"/>
    <property type="match status" value="1"/>
</dbReference>
<evidence type="ECO:0000256" key="1">
    <source>
        <dbReference type="ARBA" id="ARBA00006484"/>
    </source>
</evidence>
<dbReference type="PRINTS" id="PR00081">
    <property type="entry name" value="GDHRDH"/>
</dbReference>